<sequence>MTIMAKLARRCIAIESKTIDRNLVAIVFRNFKSMRSIICMLLNSLGSLMVIFNISTRVPISQFYSKTSLTANSMRFKAYKRGSFFALIFGMFQSQLATASAETSMPITQPSQVPVEFISILADCEFVKSQQVEWLNGDNLARIELGDGKALWFSTCGTSDSQIYSAFVLEDNDGYSRVLLQQFINGKLERNLEVVAGVRWA</sequence>
<keyword evidence="1" id="KW-0812">Transmembrane</keyword>
<evidence type="ECO:0000313" key="3">
    <source>
        <dbReference type="Proteomes" id="UP001477870"/>
    </source>
</evidence>
<comment type="caution">
    <text evidence="2">The sequence shown here is derived from an EMBL/GenBank/DDBJ whole genome shotgun (WGS) entry which is preliminary data.</text>
</comment>
<proteinExistence type="predicted"/>
<keyword evidence="3" id="KW-1185">Reference proteome</keyword>
<reference evidence="2 3" key="1">
    <citation type="submission" date="2024-03" db="EMBL/GenBank/DDBJ databases">
        <title>Community enrichment and isolation of bacterial strains for fucoidan degradation.</title>
        <authorList>
            <person name="Sichert A."/>
        </authorList>
    </citation>
    <scope>NUCLEOTIDE SEQUENCE [LARGE SCALE GENOMIC DNA]</scope>
    <source>
        <strain evidence="2 3">AS62</strain>
    </source>
</reference>
<dbReference type="RefSeq" id="WP_342848260.1">
    <property type="nucleotide sequence ID" value="NZ_JBBMQO010000005.1"/>
</dbReference>
<gene>
    <name evidence="2" type="ORF">WNY59_09565</name>
</gene>
<keyword evidence="1" id="KW-0472">Membrane</keyword>
<accession>A0ABU9T6T1</accession>
<keyword evidence="1" id="KW-1133">Transmembrane helix</keyword>
<evidence type="ECO:0000313" key="2">
    <source>
        <dbReference type="EMBL" id="MEM5501836.1"/>
    </source>
</evidence>
<dbReference type="EMBL" id="JBBMQO010000005">
    <property type="protein sequence ID" value="MEM5501836.1"/>
    <property type="molecule type" value="Genomic_DNA"/>
</dbReference>
<dbReference type="Proteomes" id="UP001477870">
    <property type="component" value="Unassembled WGS sequence"/>
</dbReference>
<evidence type="ECO:0000256" key="1">
    <source>
        <dbReference type="SAM" id="Phobius"/>
    </source>
</evidence>
<name>A0ABU9T6T1_9HYPH</name>
<feature type="transmembrane region" description="Helical" evidence="1">
    <location>
        <begin position="37"/>
        <end position="55"/>
    </location>
</feature>
<organism evidence="2 3">
    <name type="scientific">Ahrensia kielensis</name>
    <dbReference type="NCBI Taxonomy" id="76980"/>
    <lineage>
        <taxon>Bacteria</taxon>
        <taxon>Pseudomonadati</taxon>
        <taxon>Pseudomonadota</taxon>
        <taxon>Alphaproteobacteria</taxon>
        <taxon>Hyphomicrobiales</taxon>
        <taxon>Ahrensiaceae</taxon>
        <taxon>Ahrensia</taxon>
    </lineage>
</organism>
<protein>
    <submittedName>
        <fullName evidence="2">Uncharacterized protein</fullName>
    </submittedName>
</protein>